<comment type="similarity">
    <text evidence="2 18">Belongs to the glycosyl hydrolase 28 family.</text>
</comment>
<dbReference type="PANTHER" id="PTHR31375">
    <property type="match status" value="1"/>
</dbReference>
<dbReference type="Gene3D" id="2.160.20.10">
    <property type="entry name" value="Single-stranded right-handed beta-helix, Pectin lyase-like"/>
    <property type="match status" value="1"/>
</dbReference>
<dbReference type="InterPro" id="IPR012334">
    <property type="entry name" value="Pectin_lyas_fold"/>
</dbReference>
<keyword evidence="7" id="KW-0677">Repeat</keyword>
<dbReference type="GO" id="GO:0009835">
    <property type="term" value="P:fruit ripening"/>
    <property type="evidence" value="ECO:0007669"/>
    <property type="project" value="UniProtKB-KW"/>
</dbReference>
<keyword evidence="10" id="KW-0325">Glycoprotein</keyword>
<evidence type="ECO:0000256" key="1">
    <source>
        <dbReference type="ARBA" id="ARBA00004191"/>
    </source>
</evidence>
<dbReference type="FunFam" id="2.160.20.10:FF:000032">
    <property type="entry name" value="Pectin lyase-like superfamily protein"/>
    <property type="match status" value="1"/>
</dbReference>
<proteinExistence type="evidence at transcript level"/>
<name>B8LQX9_PICSI</name>
<evidence type="ECO:0000256" key="19">
    <source>
        <dbReference type="SAM" id="SignalP"/>
    </source>
</evidence>
<accession>B8LQX9</accession>
<organism evidence="20">
    <name type="scientific">Picea sitchensis</name>
    <name type="common">Sitka spruce</name>
    <name type="synonym">Pinus sitchensis</name>
    <dbReference type="NCBI Taxonomy" id="3332"/>
    <lineage>
        <taxon>Eukaryota</taxon>
        <taxon>Viridiplantae</taxon>
        <taxon>Streptophyta</taxon>
        <taxon>Embryophyta</taxon>
        <taxon>Tracheophyta</taxon>
        <taxon>Spermatophyta</taxon>
        <taxon>Pinopsida</taxon>
        <taxon>Pinidae</taxon>
        <taxon>Conifers I</taxon>
        <taxon>Pinales</taxon>
        <taxon>Pinaceae</taxon>
        <taxon>Picea</taxon>
    </lineage>
</organism>
<keyword evidence="13" id="KW-0292">Fruit ripening</keyword>
<dbReference type="GO" id="GO:0005975">
    <property type="term" value="P:carbohydrate metabolic process"/>
    <property type="evidence" value="ECO:0007669"/>
    <property type="project" value="InterPro"/>
</dbReference>
<dbReference type="SUPFAM" id="SSF51126">
    <property type="entry name" value="Pectin lyase-like"/>
    <property type="match status" value="1"/>
</dbReference>
<evidence type="ECO:0000256" key="11">
    <source>
        <dbReference type="ARBA" id="ARBA00023295"/>
    </source>
</evidence>
<evidence type="ECO:0000256" key="14">
    <source>
        <dbReference type="ARBA" id="ARBA00034074"/>
    </source>
</evidence>
<dbReference type="Pfam" id="PF00295">
    <property type="entry name" value="Glyco_hydro_28"/>
    <property type="match status" value="1"/>
</dbReference>
<dbReference type="OMA" id="DDSPCEG"/>
<keyword evidence="12" id="KW-0961">Cell wall biogenesis/degradation</keyword>
<evidence type="ECO:0000256" key="15">
    <source>
        <dbReference type="ARBA" id="ARBA00070098"/>
    </source>
</evidence>
<feature type="chain" id="PRO_5002874420" description="Polygalacturonase" evidence="19">
    <location>
        <begin position="24"/>
        <end position="493"/>
    </location>
</feature>
<keyword evidence="9" id="KW-0865">Zymogen</keyword>
<keyword evidence="5" id="KW-0964">Secreted</keyword>
<sequence length="493" mass="53806">MRMEKSSLLSALLLLLAILSGQCKKTHIEGDPFSICVHRNHQGRVSPSSVETENCTPLAQTIDLAGQFNNEDNSNSEMNNWVPRSSNVVCVDEFGAKGDGENDDTKAFNNAWSKACSSAPAVFLVPHGKKYLVKPIKFSGPCKSALTMQVSGTIIAPADPRVWDGLNRRQWLRFKEVDDLTVEGGGIFYGSGEQWWAESCKINKTNPCRPAPTAITFELCNNLRVMNLIVQNSQQMHIKFRKCVGVKADNLKVLAPGHSPNTDGIHVSASKDVVIKNTITGTGDDCISIVSDSFNIYIENITCGPGHGISIGSLGEGSAKARVADVMVHGAFLHNTTNGLRIKTWQGSSGSARRILFQNVHMENVKHPIIIDQYYCDSKKPCSNKTSAVKVSEVAYLNIKGTSASKEVMRFACSQTVPCENILLADIDLTATSGCTPTTYCENAIGCTTGSVSPHSCLQNYNQKGIFEFGIPVSIDRRKGKQEKKDYISHLQR</sequence>
<comment type="subcellular location">
    <subcellularLocation>
        <location evidence="1">Secreted</location>
        <location evidence="1">Cell wall</location>
    </subcellularLocation>
</comment>
<evidence type="ECO:0000256" key="2">
    <source>
        <dbReference type="ARBA" id="ARBA00008834"/>
    </source>
</evidence>
<keyword evidence="8 18" id="KW-0378">Hydrolase</keyword>
<evidence type="ECO:0000313" key="20">
    <source>
        <dbReference type="EMBL" id="ABR18059.1"/>
    </source>
</evidence>
<protein>
    <recommendedName>
        <fullName evidence="15">Polygalacturonase</fullName>
        <ecNumber evidence="3">3.2.1.15</ecNumber>
    </recommendedName>
    <alternativeName>
        <fullName evidence="16">Pectinase</fullName>
    </alternativeName>
</protein>
<dbReference type="EC" id="3.2.1.15" evidence="3"/>
<evidence type="ECO:0000256" key="5">
    <source>
        <dbReference type="ARBA" id="ARBA00022525"/>
    </source>
</evidence>
<keyword evidence="4" id="KW-0134">Cell wall</keyword>
<evidence type="ECO:0000256" key="8">
    <source>
        <dbReference type="ARBA" id="ARBA00022801"/>
    </source>
</evidence>
<evidence type="ECO:0000256" key="18">
    <source>
        <dbReference type="RuleBase" id="RU361169"/>
    </source>
</evidence>
<evidence type="ECO:0000256" key="7">
    <source>
        <dbReference type="ARBA" id="ARBA00022737"/>
    </source>
</evidence>
<evidence type="ECO:0000256" key="9">
    <source>
        <dbReference type="ARBA" id="ARBA00023145"/>
    </source>
</evidence>
<dbReference type="InterPro" id="IPR011050">
    <property type="entry name" value="Pectin_lyase_fold/virulence"/>
</dbReference>
<evidence type="ECO:0000256" key="17">
    <source>
        <dbReference type="PROSITE-ProRule" id="PRU10052"/>
    </source>
</evidence>
<dbReference type="GO" id="GO:0071555">
    <property type="term" value="P:cell wall organization"/>
    <property type="evidence" value="ECO:0007669"/>
    <property type="project" value="UniProtKB-KW"/>
</dbReference>
<evidence type="ECO:0000256" key="12">
    <source>
        <dbReference type="ARBA" id="ARBA00023316"/>
    </source>
</evidence>
<keyword evidence="11 18" id="KW-0326">Glycosidase</keyword>
<dbReference type="AlphaFoldDB" id="B8LQX9"/>
<feature type="active site" evidence="17">
    <location>
        <position position="307"/>
    </location>
</feature>
<dbReference type="GO" id="GO:0004650">
    <property type="term" value="F:polygalacturonase activity"/>
    <property type="evidence" value="ECO:0007669"/>
    <property type="project" value="UniProtKB-EC"/>
</dbReference>
<dbReference type="CAZy" id="GH28">
    <property type="family name" value="Glycoside Hydrolase Family 28"/>
</dbReference>
<evidence type="ECO:0000256" key="16">
    <source>
        <dbReference type="ARBA" id="ARBA00083621"/>
    </source>
</evidence>
<evidence type="ECO:0000256" key="4">
    <source>
        <dbReference type="ARBA" id="ARBA00022512"/>
    </source>
</evidence>
<comment type="catalytic activity">
    <reaction evidence="14">
        <text>(1,4-alpha-D-galacturonosyl)n+m + H2O = (1,4-alpha-D-galacturonosyl)n + (1,4-alpha-D-galacturonosyl)m.</text>
        <dbReference type="EC" id="3.2.1.15"/>
    </reaction>
</comment>
<evidence type="ECO:0000256" key="6">
    <source>
        <dbReference type="ARBA" id="ARBA00022729"/>
    </source>
</evidence>
<evidence type="ECO:0000256" key="13">
    <source>
        <dbReference type="ARBA" id="ARBA00033478"/>
    </source>
</evidence>
<evidence type="ECO:0000256" key="3">
    <source>
        <dbReference type="ARBA" id="ARBA00012736"/>
    </source>
</evidence>
<evidence type="ECO:0000256" key="10">
    <source>
        <dbReference type="ARBA" id="ARBA00023180"/>
    </source>
</evidence>
<reference evidence="20" key="1">
    <citation type="submission" date="2007-06" db="EMBL/GenBank/DDBJ databases">
        <title>Full length cDNA sequences from Sitka Spruce (Picea sitchensis).</title>
        <authorList>
            <person name="Ralph S.G."/>
            <person name="Chun H.E."/>
            <person name="Liao N."/>
            <person name="Ali J."/>
            <person name="Reid K."/>
            <person name="Kolosova N."/>
            <person name="Cooper N."/>
            <person name="Cullis C."/>
            <person name="Jancsik S."/>
            <person name="Moore R."/>
            <person name="Mayo M."/>
            <person name="Wagner S."/>
            <person name="Holt R.A."/>
            <person name="Jones S.J.M."/>
            <person name="Marra M.A."/>
            <person name="Ritland C.E."/>
            <person name="Ritland K."/>
            <person name="Bohlmann J."/>
        </authorList>
    </citation>
    <scope>NUCLEOTIDE SEQUENCE</scope>
    <source>
        <tissue evidence="20">Bark</tissue>
    </source>
</reference>
<dbReference type="InterPro" id="IPR000743">
    <property type="entry name" value="Glyco_hydro_28"/>
</dbReference>
<dbReference type="EMBL" id="EF678293">
    <property type="protein sequence ID" value="ABR18059.1"/>
    <property type="molecule type" value="mRNA"/>
</dbReference>
<keyword evidence="6 19" id="KW-0732">Signal</keyword>
<dbReference type="PROSITE" id="PS00502">
    <property type="entry name" value="POLYGALACTURONASE"/>
    <property type="match status" value="1"/>
</dbReference>
<feature type="signal peptide" evidence="19">
    <location>
        <begin position="1"/>
        <end position="23"/>
    </location>
</feature>